<feature type="chain" id="PRO_5040346852" evidence="1">
    <location>
        <begin position="21"/>
        <end position="119"/>
    </location>
</feature>
<gene>
    <name evidence="2" type="ORF">F5Z01DRAFT_151882</name>
</gene>
<protein>
    <submittedName>
        <fullName evidence="2">Uncharacterized protein</fullName>
    </submittedName>
</protein>
<name>A0A9P7ZL17_9HYPO</name>
<dbReference type="RefSeq" id="XP_046117576.1">
    <property type="nucleotide sequence ID" value="XM_046257734.1"/>
</dbReference>
<evidence type="ECO:0000313" key="3">
    <source>
        <dbReference type="Proteomes" id="UP000887229"/>
    </source>
</evidence>
<accession>A0A9P7ZL17</accession>
<evidence type="ECO:0000256" key="1">
    <source>
        <dbReference type="SAM" id="SignalP"/>
    </source>
</evidence>
<sequence>MQFSLPSLFITALALPNVLAAPSANEIHQGDGITLKLAEAGMIQRIGADGQLLGERPLSEDQVETFAKIASQSQSERRDDGTLFKRQCLYGHPCTGDETCWFNGCSGCLFVTTNSGVCI</sequence>
<proteinExistence type="predicted"/>
<evidence type="ECO:0000313" key="2">
    <source>
        <dbReference type="EMBL" id="KAG9253652.1"/>
    </source>
</evidence>
<dbReference type="GeneID" id="70288637"/>
<comment type="caution">
    <text evidence="2">The sequence shown here is derived from an EMBL/GenBank/DDBJ whole genome shotgun (WGS) entry which is preliminary data.</text>
</comment>
<dbReference type="AlphaFoldDB" id="A0A9P7ZL17"/>
<dbReference type="OrthoDB" id="5237304at2759"/>
<keyword evidence="3" id="KW-1185">Reference proteome</keyword>
<keyword evidence="1" id="KW-0732">Signal</keyword>
<organism evidence="2 3">
    <name type="scientific">Emericellopsis atlantica</name>
    <dbReference type="NCBI Taxonomy" id="2614577"/>
    <lineage>
        <taxon>Eukaryota</taxon>
        <taxon>Fungi</taxon>
        <taxon>Dikarya</taxon>
        <taxon>Ascomycota</taxon>
        <taxon>Pezizomycotina</taxon>
        <taxon>Sordariomycetes</taxon>
        <taxon>Hypocreomycetidae</taxon>
        <taxon>Hypocreales</taxon>
        <taxon>Bionectriaceae</taxon>
        <taxon>Emericellopsis</taxon>
    </lineage>
</organism>
<dbReference type="Proteomes" id="UP000887229">
    <property type="component" value="Unassembled WGS sequence"/>
</dbReference>
<dbReference type="EMBL" id="MU251257">
    <property type="protein sequence ID" value="KAG9253652.1"/>
    <property type="molecule type" value="Genomic_DNA"/>
</dbReference>
<feature type="signal peptide" evidence="1">
    <location>
        <begin position="1"/>
        <end position="20"/>
    </location>
</feature>
<reference evidence="2" key="1">
    <citation type="journal article" date="2021" name="IMA Fungus">
        <title>Genomic characterization of three marine fungi, including Emericellopsis atlantica sp. nov. with signatures of a generalist lifestyle and marine biomass degradation.</title>
        <authorList>
            <person name="Hagestad O.C."/>
            <person name="Hou L."/>
            <person name="Andersen J.H."/>
            <person name="Hansen E.H."/>
            <person name="Altermark B."/>
            <person name="Li C."/>
            <person name="Kuhnert E."/>
            <person name="Cox R.J."/>
            <person name="Crous P.W."/>
            <person name="Spatafora J.W."/>
            <person name="Lail K."/>
            <person name="Amirebrahimi M."/>
            <person name="Lipzen A."/>
            <person name="Pangilinan J."/>
            <person name="Andreopoulos W."/>
            <person name="Hayes R.D."/>
            <person name="Ng V."/>
            <person name="Grigoriev I.V."/>
            <person name="Jackson S.A."/>
            <person name="Sutton T.D.S."/>
            <person name="Dobson A.D.W."/>
            <person name="Rama T."/>
        </authorList>
    </citation>
    <scope>NUCLEOTIDE SEQUENCE</scope>
    <source>
        <strain evidence="2">TS7</strain>
    </source>
</reference>